<dbReference type="GO" id="GO:0030643">
    <property type="term" value="P:intracellular phosphate ion homeostasis"/>
    <property type="evidence" value="ECO:0007669"/>
    <property type="project" value="InterPro"/>
</dbReference>
<protein>
    <recommendedName>
        <fullName evidence="8">Phosphate-specific transport system accessory protein PhoU</fullName>
    </recommendedName>
</protein>
<feature type="domain" description="PhoU" evidence="9">
    <location>
        <begin position="17"/>
        <end position="104"/>
    </location>
</feature>
<evidence type="ECO:0000256" key="6">
    <source>
        <dbReference type="ARBA" id="ARBA00022592"/>
    </source>
</evidence>
<dbReference type="Pfam" id="PF01895">
    <property type="entry name" value="PhoU"/>
    <property type="match status" value="2"/>
</dbReference>
<keyword evidence="5 8" id="KW-0963">Cytoplasm</keyword>
<reference evidence="10" key="1">
    <citation type="submission" date="2023-07" db="EMBL/GenBank/DDBJ databases">
        <title>Genomic Encyclopedia of Type Strains, Phase IV (KMG-IV): sequencing the most valuable type-strain genomes for metagenomic binning, comparative biology and taxonomic classification.</title>
        <authorList>
            <person name="Goeker M."/>
        </authorList>
    </citation>
    <scope>NUCLEOTIDE SEQUENCE</scope>
    <source>
        <strain evidence="10">DSM 24202</strain>
    </source>
</reference>
<dbReference type="AlphaFoldDB" id="A0AAE3VJF1"/>
<accession>A0AAE3VJF1</accession>
<dbReference type="Proteomes" id="UP001238163">
    <property type="component" value="Unassembled WGS sequence"/>
</dbReference>
<dbReference type="PIRSF" id="PIRSF003107">
    <property type="entry name" value="PhoU"/>
    <property type="match status" value="1"/>
</dbReference>
<name>A0AAE3VJF1_9BACT</name>
<evidence type="ECO:0000259" key="9">
    <source>
        <dbReference type="Pfam" id="PF01895"/>
    </source>
</evidence>
<evidence type="ECO:0000256" key="5">
    <source>
        <dbReference type="ARBA" id="ARBA00022490"/>
    </source>
</evidence>
<dbReference type="PANTHER" id="PTHR42930:SF3">
    <property type="entry name" value="PHOSPHATE-SPECIFIC TRANSPORT SYSTEM ACCESSORY PROTEIN PHOU"/>
    <property type="match status" value="1"/>
</dbReference>
<dbReference type="InterPro" id="IPR026022">
    <property type="entry name" value="PhoU_dom"/>
</dbReference>
<dbReference type="GO" id="GO:0005737">
    <property type="term" value="C:cytoplasm"/>
    <property type="evidence" value="ECO:0007669"/>
    <property type="project" value="UniProtKB-SubCell"/>
</dbReference>
<proteinExistence type="inferred from homology"/>
<comment type="subunit">
    <text evidence="3 8">Homodimer.</text>
</comment>
<comment type="similarity">
    <text evidence="2 8">Belongs to the PhoU family.</text>
</comment>
<dbReference type="GO" id="GO:0006817">
    <property type="term" value="P:phosphate ion transport"/>
    <property type="evidence" value="ECO:0007669"/>
    <property type="project" value="UniProtKB-KW"/>
</dbReference>
<feature type="domain" description="PhoU" evidence="9">
    <location>
        <begin position="121"/>
        <end position="205"/>
    </location>
</feature>
<dbReference type="EMBL" id="JAUSVL010000001">
    <property type="protein sequence ID" value="MDQ0291707.1"/>
    <property type="molecule type" value="Genomic_DNA"/>
</dbReference>
<comment type="function">
    <text evidence="7 8">Plays a role in the regulation of phosphate uptake.</text>
</comment>
<keyword evidence="4 8" id="KW-0813">Transport</keyword>
<dbReference type="PANTHER" id="PTHR42930">
    <property type="entry name" value="PHOSPHATE-SPECIFIC TRANSPORT SYSTEM ACCESSORY PROTEIN PHOU"/>
    <property type="match status" value="1"/>
</dbReference>
<evidence type="ECO:0000256" key="7">
    <source>
        <dbReference type="ARBA" id="ARBA00056181"/>
    </source>
</evidence>
<evidence type="ECO:0000256" key="1">
    <source>
        <dbReference type="ARBA" id="ARBA00004496"/>
    </source>
</evidence>
<dbReference type="RefSeq" id="WP_307264892.1">
    <property type="nucleotide sequence ID" value="NZ_JAUSVL010000001.1"/>
</dbReference>
<gene>
    <name evidence="10" type="ORF">J3R75_003814</name>
</gene>
<dbReference type="Gene3D" id="1.20.58.220">
    <property type="entry name" value="Phosphate transport system protein phou homolog 2, domain 2"/>
    <property type="match status" value="2"/>
</dbReference>
<dbReference type="InterPro" id="IPR038078">
    <property type="entry name" value="PhoU-like_sf"/>
</dbReference>
<dbReference type="InterPro" id="IPR028366">
    <property type="entry name" value="PhoU"/>
</dbReference>
<evidence type="ECO:0000313" key="11">
    <source>
        <dbReference type="Proteomes" id="UP001238163"/>
    </source>
</evidence>
<organism evidence="10 11">
    <name type="scientific">Oligosphaera ethanolica</name>
    <dbReference type="NCBI Taxonomy" id="760260"/>
    <lineage>
        <taxon>Bacteria</taxon>
        <taxon>Pseudomonadati</taxon>
        <taxon>Lentisphaerota</taxon>
        <taxon>Oligosphaeria</taxon>
        <taxon>Oligosphaerales</taxon>
        <taxon>Oligosphaeraceae</taxon>
        <taxon>Oligosphaera</taxon>
    </lineage>
</organism>
<dbReference type="NCBIfam" id="TIGR02135">
    <property type="entry name" value="phoU_full"/>
    <property type="match status" value="1"/>
</dbReference>
<dbReference type="FunFam" id="1.20.58.220:FF:000004">
    <property type="entry name" value="Phosphate-specific transport system accessory protein PhoU"/>
    <property type="match status" value="1"/>
</dbReference>
<keyword evidence="6 8" id="KW-0592">Phosphate transport</keyword>
<comment type="subcellular location">
    <subcellularLocation>
        <location evidence="1 8">Cytoplasm</location>
    </subcellularLocation>
</comment>
<evidence type="ECO:0000256" key="8">
    <source>
        <dbReference type="PIRNR" id="PIRNR003107"/>
    </source>
</evidence>
<dbReference type="GO" id="GO:0045936">
    <property type="term" value="P:negative regulation of phosphate metabolic process"/>
    <property type="evidence" value="ECO:0007669"/>
    <property type="project" value="InterPro"/>
</dbReference>
<dbReference type="SUPFAM" id="SSF109755">
    <property type="entry name" value="PhoU-like"/>
    <property type="match status" value="1"/>
</dbReference>
<sequence length="225" mass="25438">MKEHFRQAFITLQIMIGDMAALAEHAVLLAISAVENHNLDDAQKVIAGDAAIDDTEIRIEEECLKILALYQPVAGDLRQVITVLKINNELERAADLAVNISERVADMARFAEDRVEKFDFSEMVAKACDMLKKALDAMSYHDVATAAVVIRRDDEVDLIHKNNYELVREMILKHPAEASYYMDCLTVSRCLERVADIATNICEDIIYLEHGRIVRHCHEDINNGK</sequence>
<evidence type="ECO:0000256" key="2">
    <source>
        <dbReference type="ARBA" id="ARBA00008107"/>
    </source>
</evidence>
<comment type="caution">
    <text evidence="10">The sequence shown here is derived from an EMBL/GenBank/DDBJ whole genome shotgun (WGS) entry which is preliminary data.</text>
</comment>
<evidence type="ECO:0000256" key="3">
    <source>
        <dbReference type="ARBA" id="ARBA00011738"/>
    </source>
</evidence>
<evidence type="ECO:0000256" key="4">
    <source>
        <dbReference type="ARBA" id="ARBA00022448"/>
    </source>
</evidence>
<keyword evidence="11" id="KW-1185">Reference proteome</keyword>
<evidence type="ECO:0000313" key="10">
    <source>
        <dbReference type="EMBL" id="MDQ0291707.1"/>
    </source>
</evidence>